<evidence type="ECO:0000313" key="7">
    <source>
        <dbReference type="Proteomes" id="UP000199052"/>
    </source>
</evidence>
<sequence>MDSIDTTLLSRLQEDASQPYAALAEAVGLSSAATHERVRKLRERGVIRRTTIELDPTALDRGVLAFAMVEATSWLGGAETGEALRALPWIEEAHIVAGSASLFVKVRAATTKELQEVLRRIYDIDGVTGTQTIVVLETFFERPVHPDPTIAVDEEGAWHR</sequence>
<accession>A0A1I2LM80</accession>
<proteinExistence type="predicted"/>
<dbReference type="GO" id="GO:0005829">
    <property type="term" value="C:cytosol"/>
    <property type="evidence" value="ECO:0007669"/>
    <property type="project" value="TreeGrafter"/>
</dbReference>
<gene>
    <name evidence="5" type="ORF">FHR37_000207</name>
    <name evidence="6" type="ORF">SAMN05421678_102213</name>
</gene>
<dbReference type="InterPro" id="IPR019888">
    <property type="entry name" value="Tscrpt_reg_AsnC-like"/>
</dbReference>
<keyword evidence="3" id="KW-0804">Transcription</keyword>
<dbReference type="InterPro" id="IPR011008">
    <property type="entry name" value="Dimeric_a/b-barrel"/>
</dbReference>
<keyword evidence="1" id="KW-0805">Transcription regulation</keyword>
<dbReference type="Pfam" id="PF13404">
    <property type="entry name" value="HTH_AsnC-type"/>
    <property type="match status" value="1"/>
</dbReference>
<dbReference type="InterPro" id="IPR019885">
    <property type="entry name" value="Tscrpt_reg_HTH_AsnC-type_CS"/>
</dbReference>
<dbReference type="SUPFAM" id="SSF54909">
    <property type="entry name" value="Dimeric alpha+beta barrel"/>
    <property type="match status" value="1"/>
</dbReference>
<protein>
    <submittedName>
        <fullName evidence="5">DNA-binding Lrp family transcriptional regulator</fullName>
    </submittedName>
    <submittedName>
        <fullName evidence="6">DNA-binding transcriptional regulator, Lrp family</fullName>
    </submittedName>
</protein>
<evidence type="ECO:0000313" key="8">
    <source>
        <dbReference type="Proteomes" id="UP000533017"/>
    </source>
</evidence>
<dbReference type="GO" id="GO:0043565">
    <property type="term" value="F:sequence-specific DNA binding"/>
    <property type="evidence" value="ECO:0007669"/>
    <property type="project" value="InterPro"/>
</dbReference>
<evidence type="ECO:0000256" key="1">
    <source>
        <dbReference type="ARBA" id="ARBA00023015"/>
    </source>
</evidence>
<keyword evidence="8" id="KW-1185">Reference proteome</keyword>
<keyword evidence="2 6" id="KW-0238">DNA-binding</keyword>
<dbReference type="PANTHER" id="PTHR30154:SF53">
    <property type="entry name" value="HTH-TYPE TRANSCRIPTIONAL REGULATOR LRPC"/>
    <property type="match status" value="1"/>
</dbReference>
<dbReference type="InterPro" id="IPR036390">
    <property type="entry name" value="WH_DNA-bd_sf"/>
</dbReference>
<evidence type="ECO:0000313" key="6">
    <source>
        <dbReference type="EMBL" id="SFF80404.1"/>
    </source>
</evidence>
<dbReference type="PROSITE" id="PS50956">
    <property type="entry name" value="HTH_ASNC_2"/>
    <property type="match status" value="1"/>
</dbReference>
<dbReference type="AlphaFoldDB" id="A0A1I2LM80"/>
<dbReference type="SMART" id="SM00344">
    <property type="entry name" value="HTH_ASNC"/>
    <property type="match status" value="1"/>
</dbReference>
<organism evidence="6 7">
    <name type="scientific">Actinopolymorpha cephalotaxi</name>
    <dbReference type="NCBI Taxonomy" id="504797"/>
    <lineage>
        <taxon>Bacteria</taxon>
        <taxon>Bacillati</taxon>
        <taxon>Actinomycetota</taxon>
        <taxon>Actinomycetes</taxon>
        <taxon>Propionibacteriales</taxon>
        <taxon>Actinopolymorphaceae</taxon>
        <taxon>Actinopolymorpha</taxon>
    </lineage>
</organism>
<dbReference type="Gene3D" id="3.30.70.920">
    <property type="match status" value="1"/>
</dbReference>
<dbReference type="InterPro" id="IPR036388">
    <property type="entry name" value="WH-like_DNA-bd_sf"/>
</dbReference>
<evidence type="ECO:0000256" key="3">
    <source>
        <dbReference type="ARBA" id="ARBA00023163"/>
    </source>
</evidence>
<dbReference type="EMBL" id="FOOI01000002">
    <property type="protein sequence ID" value="SFF80404.1"/>
    <property type="molecule type" value="Genomic_DNA"/>
</dbReference>
<dbReference type="GO" id="GO:0043200">
    <property type="term" value="P:response to amino acid"/>
    <property type="evidence" value="ECO:0007669"/>
    <property type="project" value="TreeGrafter"/>
</dbReference>
<name>A0A1I2LM80_9ACTN</name>
<feature type="domain" description="HTH asnC-type" evidence="4">
    <location>
        <begin position="1"/>
        <end position="62"/>
    </location>
</feature>
<dbReference type="STRING" id="504797.SAMN05421678_102213"/>
<evidence type="ECO:0000313" key="5">
    <source>
        <dbReference type="EMBL" id="NYH81356.1"/>
    </source>
</evidence>
<evidence type="ECO:0000259" key="4">
    <source>
        <dbReference type="PROSITE" id="PS50956"/>
    </source>
</evidence>
<evidence type="ECO:0000256" key="2">
    <source>
        <dbReference type="ARBA" id="ARBA00023125"/>
    </source>
</evidence>
<dbReference type="OrthoDB" id="9809462at2"/>
<dbReference type="EMBL" id="JACBZA010000001">
    <property type="protein sequence ID" value="NYH81356.1"/>
    <property type="molecule type" value="Genomic_DNA"/>
</dbReference>
<dbReference type="Pfam" id="PF01037">
    <property type="entry name" value="AsnC_trans_reg"/>
    <property type="match status" value="1"/>
</dbReference>
<dbReference type="SUPFAM" id="SSF46785">
    <property type="entry name" value="Winged helix' DNA-binding domain"/>
    <property type="match status" value="1"/>
</dbReference>
<dbReference type="InterPro" id="IPR000485">
    <property type="entry name" value="AsnC-type_HTH_dom"/>
</dbReference>
<dbReference type="InterPro" id="IPR019887">
    <property type="entry name" value="Tscrpt_reg_AsnC/Lrp_C"/>
</dbReference>
<dbReference type="Gene3D" id="1.10.10.10">
    <property type="entry name" value="Winged helix-like DNA-binding domain superfamily/Winged helix DNA-binding domain"/>
    <property type="match status" value="1"/>
</dbReference>
<dbReference type="Proteomes" id="UP000533017">
    <property type="component" value="Unassembled WGS sequence"/>
</dbReference>
<dbReference type="RefSeq" id="WP_092881226.1">
    <property type="nucleotide sequence ID" value="NZ_FOOI01000002.1"/>
</dbReference>
<dbReference type="Proteomes" id="UP000199052">
    <property type="component" value="Unassembled WGS sequence"/>
</dbReference>
<dbReference type="PRINTS" id="PR00033">
    <property type="entry name" value="HTHASNC"/>
</dbReference>
<reference evidence="5 8" key="2">
    <citation type="submission" date="2020-07" db="EMBL/GenBank/DDBJ databases">
        <title>Sequencing the genomes of 1000 actinobacteria strains.</title>
        <authorList>
            <person name="Klenk H.-P."/>
        </authorList>
    </citation>
    <scope>NUCLEOTIDE SEQUENCE [LARGE SCALE GENOMIC DNA]</scope>
    <source>
        <strain evidence="5 8">DSM 45117</strain>
    </source>
</reference>
<dbReference type="PANTHER" id="PTHR30154">
    <property type="entry name" value="LEUCINE-RESPONSIVE REGULATORY PROTEIN"/>
    <property type="match status" value="1"/>
</dbReference>
<dbReference type="PROSITE" id="PS00519">
    <property type="entry name" value="HTH_ASNC_1"/>
    <property type="match status" value="1"/>
</dbReference>
<reference evidence="6 7" key="1">
    <citation type="submission" date="2016-10" db="EMBL/GenBank/DDBJ databases">
        <authorList>
            <person name="de Groot N.N."/>
        </authorList>
    </citation>
    <scope>NUCLEOTIDE SEQUENCE [LARGE SCALE GENOMIC DNA]</scope>
    <source>
        <strain evidence="6 7">CPCC 202808</strain>
    </source>
</reference>